<gene>
    <name evidence="2" type="primary">xkdA</name>
    <name evidence="2" type="ORF">LYSBPC_13510</name>
</gene>
<protein>
    <submittedName>
        <fullName evidence="2">Phage-like element PBSX protein XkdA</fullName>
    </submittedName>
</protein>
<feature type="domain" description="IrrE N-terminal-like" evidence="1">
    <location>
        <begin position="42"/>
        <end position="142"/>
    </location>
</feature>
<keyword evidence="3" id="KW-1185">Reference proteome</keyword>
<dbReference type="Proteomes" id="UP001065593">
    <property type="component" value="Unassembled WGS sequence"/>
</dbReference>
<dbReference type="InterPro" id="IPR010359">
    <property type="entry name" value="IrrE_HExxH"/>
</dbReference>
<evidence type="ECO:0000313" key="3">
    <source>
        <dbReference type="Proteomes" id="UP001065593"/>
    </source>
</evidence>
<dbReference type="RefSeq" id="WP_264987989.1">
    <property type="nucleotide sequence ID" value="NZ_BRZA01000002.1"/>
</dbReference>
<reference evidence="2" key="1">
    <citation type="submission" date="2022-08" db="EMBL/GenBank/DDBJ databases">
        <title>Draft genome sequence of Lysinibacillus sp. strain KH24.</title>
        <authorList>
            <person name="Kanbe H."/>
            <person name="Itoh H."/>
        </authorList>
    </citation>
    <scope>NUCLEOTIDE SEQUENCE</scope>
    <source>
        <strain evidence="2">KH24</strain>
    </source>
</reference>
<evidence type="ECO:0000313" key="2">
    <source>
        <dbReference type="EMBL" id="GLC88224.1"/>
    </source>
</evidence>
<evidence type="ECO:0000259" key="1">
    <source>
        <dbReference type="Pfam" id="PF06114"/>
    </source>
</evidence>
<dbReference type="Gene3D" id="1.10.10.2910">
    <property type="match status" value="1"/>
</dbReference>
<proteinExistence type="predicted"/>
<dbReference type="EMBL" id="BRZA01000002">
    <property type="protein sequence ID" value="GLC88224.1"/>
    <property type="molecule type" value="Genomic_DNA"/>
</dbReference>
<accession>A0ABQ5NIN7</accession>
<organism evidence="2 3">
    <name type="scientific">Lysinibacillus piscis</name>
    <dbReference type="NCBI Taxonomy" id="2518931"/>
    <lineage>
        <taxon>Bacteria</taxon>
        <taxon>Bacillati</taxon>
        <taxon>Bacillota</taxon>
        <taxon>Bacilli</taxon>
        <taxon>Bacillales</taxon>
        <taxon>Bacillaceae</taxon>
        <taxon>Lysinibacillus</taxon>
    </lineage>
</organism>
<dbReference type="Pfam" id="PF06114">
    <property type="entry name" value="Peptidase_M78"/>
    <property type="match status" value="1"/>
</dbReference>
<name>A0ABQ5NIN7_9BACI</name>
<comment type="caution">
    <text evidence="2">The sequence shown here is derived from an EMBL/GenBank/DDBJ whole genome shotgun (WGS) entry which is preliminary data.</text>
</comment>
<sequence length="153" mass="18522">MHYTYLEDYVQQFYTRLGITHPAALSFEEVSVRLGLKVFYWSDKSQALFIDGRYFIFLNENQSAQEQWQDFCHELSHVLLHTGDQIHMYPLFREYQEYKANHFMYHACIPTFMLEKLPVHNQTEQAIMEAFNVEYEFASKRLIQYQNKLIMQK</sequence>